<feature type="compositionally biased region" description="Acidic residues" evidence="1">
    <location>
        <begin position="103"/>
        <end position="121"/>
    </location>
</feature>
<reference evidence="2 3" key="1">
    <citation type="journal article" date="2018" name="Cell">
        <title>The Chara Genome: Secondary Complexity and Implications for Plant Terrestrialization.</title>
        <authorList>
            <person name="Nishiyama T."/>
            <person name="Sakayama H."/>
            <person name="Vries J.D."/>
            <person name="Buschmann H."/>
            <person name="Saint-Marcoux D."/>
            <person name="Ullrich K.K."/>
            <person name="Haas F.B."/>
            <person name="Vanderstraeten L."/>
            <person name="Becker D."/>
            <person name="Lang D."/>
            <person name="Vosolsobe S."/>
            <person name="Rombauts S."/>
            <person name="Wilhelmsson P.K.I."/>
            <person name="Janitza P."/>
            <person name="Kern R."/>
            <person name="Heyl A."/>
            <person name="Rumpler F."/>
            <person name="Villalobos L.I.A.C."/>
            <person name="Clay J.M."/>
            <person name="Skokan R."/>
            <person name="Toyoda A."/>
            <person name="Suzuki Y."/>
            <person name="Kagoshima H."/>
            <person name="Schijlen E."/>
            <person name="Tajeshwar N."/>
            <person name="Catarino B."/>
            <person name="Hetherington A.J."/>
            <person name="Saltykova A."/>
            <person name="Bonnot C."/>
            <person name="Breuninger H."/>
            <person name="Symeonidi A."/>
            <person name="Radhakrishnan G.V."/>
            <person name="Van Nieuwerburgh F."/>
            <person name="Deforce D."/>
            <person name="Chang C."/>
            <person name="Karol K.G."/>
            <person name="Hedrich R."/>
            <person name="Ulvskov P."/>
            <person name="Glockner G."/>
            <person name="Delwiche C.F."/>
            <person name="Petrasek J."/>
            <person name="Van de Peer Y."/>
            <person name="Friml J."/>
            <person name="Beilby M."/>
            <person name="Dolan L."/>
            <person name="Kohara Y."/>
            <person name="Sugano S."/>
            <person name="Fujiyama A."/>
            <person name="Delaux P.-M."/>
            <person name="Quint M."/>
            <person name="TheiBen G."/>
            <person name="Hagemann M."/>
            <person name="Harholt J."/>
            <person name="Dunand C."/>
            <person name="Zachgo S."/>
            <person name="Langdale J."/>
            <person name="Maumus F."/>
            <person name="Straeten D.V.D."/>
            <person name="Gould S.B."/>
            <person name="Rensing S.A."/>
        </authorList>
    </citation>
    <scope>NUCLEOTIDE SEQUENCE [LARGE SCALE GENOMIC DNA]</scope>
    <source>
        <strain evidence="2 3">S276</strain>
    </source>
</reference>
<feature type="compositionally biased region" description="Basic residues" evidence="1">
    <location>
        <begin position="1"/>
        <end position="12"/>
    </location>
</feature>
<dbReference type="Gramene" id="GBG90621">
    <property type="protein sequence ID" value="GBG90621"/>
    <property type="gene ID" value="CBR_g50965"/>
</dbReference>
<feature type="compositionally biased region" description="Polar residues" evidence="1">
    <location>
        <begin position="205"/>
        <end position="216"/>
    </location>
</feature>
<accession>A0A388M7T0</accession>
<feature type="compositionally biased region" description="Basic and acidic residues" evidence="1">
    <location>
        <begin position="174"/>
        <end position="183"/>
    </location>
</feature>
<gene>
    <name evidence="2" type="ORF">CBR_g50965</name>
</gene>
<comment type="caution">
    <text evidence="2">The sequence shown here is derived from an EMBL/GenBank/DDBJ whole genome shotgun (WGS) entry which is preliminary data.</text>
</comment>
<keyword evidence="3" id="KW-1185">Reference proteome</keyword>
<evidence type="ECO:0000313" key="2">
    <source>
        <dbReference type="EMBL" id="GBG90621.1"/>
    </source>
</evidence>
<dbReference type="Proteomes" id="UP000265515">
    <property type="component" value="Unassembled WGS sequence"/>
</dbReference>
<evidence type="ECO:0000313" key="3">
    <source>
        <dbReference type="Proteomes" id="UP000265515"/>
    </source>
</evidence>
<protein>
    <submittedName>
        <fullName evidence="2">Uncharacterized protein</fullName>
    </submittedName>
</protein>
<organism evidence="2 3">
    <name type="scientific">Chara braunii</name>
    <name type="common">Braun's stonewort</name>
    <dbReference type="NCBI Taxonomy" id="69332"/>
    <lineage>
        <taxon>Eukaryota</taxon>
        <taxon>Viridiplantae</taxon>
        <taxon>Streptophyta</taxon>
        <taxon>Charophyceae</taxon>
        <taxon>Charales</taxon>
        <taxon>Characeae</taxon>
        <taxon>Chara</taxon>
    </lineage>
</organism>
<feature type="region of interest" description="Disordered" evidence="1">
    <location>
        <begin position="1"/>
        <end position="216"/>
    </location>
</feature>
<dbReference type="AlphaFoldDB" id="A0A388M7T0"/>
<evidence type="ECO:0000256" key="1">
    <source>
        <dbReference type="SAM" id="MobiDB-lite"/>
    </source>
</evidence>
<feature type="compositionally biased region" description="Basic and acidic residues" evidence="1">
    <location>
        <begin position="23"/>
        <end position="51"/>
    </location>
</feature>
<proteinExistence type="predicted"/>
<dbReference type="EMBL" id="BFEA01000826">
    <property type="protein sequence ID" value="GBG90621.1"/>
    <property type="molecule type" value="Genomic_DNA"/>
</dbReference>
<sequence>MDFDIRHRKHERHGNADGLTRLHRPEKVPKSEEVIPWNEPKDENGPRDESPAPHVLTRTLAPYLQGTACLEEPGRESTLPSRQEYLKPSGIINLTFYPKQDMSEEAVEGEEEGGAQEETSEEGSYSEHSEGEQSEEEEEEEEEEDDDEEEEAGSEWEALPEKAACTGPEAEDPEAARKREEIAAGKSQLEFASEANLRINDDPTRIQSPTSPKMAT</sequence>
<feature type="compositionally biased region" description="Acidic residues" evidence="1">
    <location>
        <begin position="132"/>
        <end position="154"/>
    </location>
</feature>
<name>A0A388M7T0_CHABU</name>